<feature type="transmembrane region" description="Helical" evidence="6">
    <location>
        <begin position="228"/>
        <end position="250"/>
    </location>
</feature>
<dbReference type="PIRSF" id="PIRSF006060">
    <property type="entry name" value="AA_transporter"/>
    <property type="match status" value="1"/>
</dbReference>
<feature type="transmembrane region" description="Helical" evidence="6">
    <location>
        <begin position="349"/>
        <end position="368"/>
    </location>
</feature>
<dbReference type="GO" id="GO:0005886">
    <property type="term" value="C:plasma membrane"/>
    <property type="evidence" value="ECO:0007669"/>
    <property type="project" value="UniProtKB-SubCell"/>
</dbReference>
<name>A0A809R6A9_9PROT</name>
<protein>
    <submittedName>
        <fullName evidence="7">APC family permease</fullName>
    </submittedName>
</protein>
<feature type="transmembrane region" description="Helical" evidence="6">
    <location>
        <begin position="380"/>
        <end position="402"/>
    </location>
</feature>
<organism evidence="7 8">
    <name type="scientific">Candidatus Desulfobacillus denitrificans</name>
    <dbReference type="NCBI Taxonomy" id="2608985"/>
    <lineage>
        <taxon>Bacteria</taxon>
        <taxon>Pseudomonadati</taxon>
        <taxon>Pseudomonadota</taxon>
        <taxon>Betaproteobacteria</taxon>
        <taxon>Candidatus Desulfobacillus</taxon>
    </lineage>
</organism>
<dbReference type="KEGG" id="ddz:DSYM_05440"/>
<dbReference type="GO" id="GO:0022857">
    <property type="term" value="F:transmembrane transporter activity"/>
    <property type="evidence" value="ECO:0007669"/>
    <property type="project" value="InterPro"/>
</dbReference>
<keyword evidence="5 6" id="KW-0472">Membrane</keyword>
<evidence type="ECO:0000256" key="4">
    <source>
        <dbReference type="ARBA" id="ARBA00022989"/>
    </source>
</evidence>
<dbReference type="PANTHER" id="PTHR42770">
    <property type="entry name" value="AMINO ACID TRANSPORTER-RELATED"/>
    <property type="match status" value="1"/>
</dbReference>
<dbReference type="Gene3D" id="1.20.1740.10">
    <property type="entry name" value="Amino acid/polyamine transporter I"/>
    <property type="match status" value="1"/>
</dbReference>
<evidence type="ECO:0000256" key="1">
    <source>
        <dbReference type="ARBA" id="ARBA00004651"/>
    </source>
</evidence>
<evidence type="ECO:0000256" key="3">
    <source>
        <dbReference type="ARBA" id="ARBA00022692"/>
    </source>
</evidence>
<proteinExistence type="predicted"/>
<dbReference type="InterPro" id="IPR002293">
    <property type="entry name" value="AA/rel_permease1"/>
</dbReference>
<feature type="transmembrane region" description="Helical" evidence="6">
    <location>
        <begin position="188"/>
        <end position="207"/>
    </location>
</feature>
<dbReference type="Proteomes" id="UP000662914">
    <property type="component" value="Chromosome"/>
</dbReference>
<evidence type="ECO:0000256" key="2">
    <source>
        <dbReference type="ARBA" id="ARBA00022475"/>
    </source>
</evidence>
<feature type="transmembrane region" description="Helical" evidence="6">
    <location>
        <begin position="45"/>
        <end position="67"/>
    </location>
</feature>
<evidence type="ECO:0000256" key="6">
    <source>
        <dbReference type="SAM" id="Phobius"/>
    </source>
</evidence>
<feature type="transmembrane region" description="Helical" evidence="6">
    <location>
        <begin position="275"/>
        <end position="294"/>
    </location>
</feature>
<evidence type="ECO:0000256" key="5">
    <source>
        <dbReference type="ARBA" id="ARBA00023136"/>
    </source>
</evidence>
<sequence>MPAPHALKRTLTLPLLTFFGLGTILGAGIYVLVGEVAGLAGMHAPLAFVVAAVVASFTAFSYAELAARHPTSAAEAVYVQEGFGRPWLSMLAGALVLFAALASAAALANGFAAYLRLFVDVPAWTAVLAVLLALGALAAWGIHESARAAAVATLIEIGGLLLVVAVSGESLLALPQRLPELAPPLRGAAWPGIFLAAFVAFFAFIGFEDMANLAEEVIEPERTMPRAILLALAIATALYLLVAVTAVLALSRAELAGNDAPLALMYAKATGREPFFIGLIALFAVLNGALVLLIRAARVLHGLSARGWLPAGLGRVHPVRRTPMLATAVVTAATLALALALPLASLARATSAAILVVFCLINLALLRIRRRVPAPPGVRGYPAVVPLAGCVLSLLLLAVQLAELAGMN</sequence>
<dbReference type="AlphaFoldDB" id="A0A809R6A9"/>
<feature type="transmembrane region" description="Helical" evidence="6">
    <location>
        <begin position="88"/>
        <end position="115"/>
    </location>
</feature>
<reference evidence="7" key="1">
    <citation type="journal article" name="DNA Res.">
        <title>The physiological potential of anammox bacteria as revealed by their core genome structure.</title>
        <authorList>
            <person name="Okubo T."/>
            <person name="Toyoda A."/>
            <person name="Fukuhara K."/>
            <person name="Uchiyama I."/>
            <person name="Harigaya Y."/>
            <person name="Kuroiwa M."/>
            <person name="Suzuki T."/>
            <person name="Murakami Y."/>
            <person name="Suwa Y."/>
            <person name="Takami H."/>
        </authorList>
    </citation>
    <scope>NUCLEOTIDE SEQUENCE</scope>
    <source>
        <strain evidence="7">317325-3</strain>
    </source>
</reference>
<gene>
    <name evidence="7" type="ORF">DSYM_05440</name>
</gene>
<dbReference type="InterPro" id="IPR050367">
    <property type="entry name" value="APC_superfamily"/>
</dbReference>
<dbReference type="PANTHER" id="PTHR42770:SF11">
    <property type="entry name" value="INNER MEMBRANE TRANSPORT PROTEIN YBAT"/>
    <property type="match status" value="1"/>
</dbReference>
<evidence type="ECO:0000313" key="7">
    <source>
        <dbReference type="EMBL" id="BBO19845.1"/>
    </source>
</evidence>
<comment type="subcellular location">
    <subcellularLocation>
        <location evidence="1">Cell membrane</location>
        <topology evidence="1">Multi-pass membrane protein</topology>
    </subcellularLocation>
</comment>
<accession>A0A809R6A9</accession>
<keyword evidence="3 6" id="KW-0812">Transmembrane</keyword>
<dbReference type="Pfam" id="PF13520">
    <property type="entry name" value="AA_permease_2"/>
    <property type="match status" value="1"/>
</dbReference>
<feature type="transmembrane region" description="Helical" evidence="6">
    <location>
        <begin position="12"/>
        <end position="33"/>
    </location>
</feature>
<feature type="transmembrane region" description="Helical" evidence="6">
    <location>
        <begin position="121"/>
        <end position="142"/>
    </location>
</feature>
<feature type="transmembrane region" description="Helical" evidence="6">
    <location>
        <begin position="149"/>
        <end position="168"/>
    </location>
</feature>
<dbReference type="EMBL" id="AP021857">
    <property type="protein sequence ID" value="BBO19845.1"/>
    <property type="molecule type" value="Genomic_DNA"/>
</dbReference>
<keyword evidence="2" id="KW-1003">Cell membrane</keyword>
<evidence type="ECO:0000313" key="8">
    <source>
        <dbReference type="Proteomes" id="UP000662914"/>
    </source>
</evidence>
<keyword evidence="4 6" id="KW-1133">Transmembrane helix</keyword>
<feature type="transmembrane region" description="Helical" evidence="6">
    <location>
        <begin position="324"/>
        <end position="343"/>
    </location>
</feature>